<comment type="similarity">
    <text evidence="1">Belongs to the glycosyltransferase 2 family.</text>
</comment>
<dbReference type="CDD" id="cd00761">
    <property type="entry name" value="Glyco_tranf_GTA_type"/>
    <property type="match status" value="1"/>
</dbReference>
<evidence type="ECO:0000256" key="1">
    <source>
        <dbReference type="ARBA" id="ARBA00006739"/>
    </source>
</evidence>
<dbReference type="InterPro" id="IPR029044">
    <property type="entry name" value="Nucleotide-diphossugar_trans"/>
</dbReference>
<dbReference type="InterPro" id="IPR001173">
    <property type="entry name" value="Glyco_trans_2-like"/>
</dbReference>
<protein>
    <submittedName>
        <fullName evidence="3">Glycosyltransferase family 2 protein</fullName>
    </submittedName>
</protein>
<organism evidence="3 4">
    <name type="scientific">Priestia flexa</name>
    <dbReference type="NCBI Taxonomy" id="86664"/>
    <lineage>
        <taxon>Bacteria</taxon>
        <taxon>Bacillati</taxon>
        <taxon>Bacillota</taxon>
        <taxon>Bacilli</taxon>
        <taxon>Bacillales</taxon>
        <taxon>Bacillaceae</taxon>
        <taxon>Priestia</taxon>
    </lineage>
</organism>
<feature type="domain" description="Glycosyltransferase 2-like" evidence="2">
    <location>
        <begin position="5"/>
        <end position="140"/>
    </location>
</feature>
<proteinExistence type="inferred from homology"/>
<dbReference type="SUPFAM" id="SSF53448">
    <property type="entry name" value="Nucleotide-diphospho-sugar transferases"/>
    <property type="match status" value="1"/>
</dbReference>
<dbReference type="Gene3D" id="3.90.550.10">
    <property type="entry name" value="Spore Coat Polysaccharide Biosynthesis Protein SpsA, Chain A"/>
    <property type="match status" value="1"/>
</dbReference>
<reference evidence="3" key="1">
    <citation type="submission" date="2020-12" db="EMBL/GenBank/DDBJ databases">
        <title>PHA producing bacteria isolated from mangrove.</title>
        <authorList>
            <person name="Zheng W."/>
            <person name="Yu S."/>
            <person name="Huang Y."/>
        </authorList>
    </citation>
    <scope>NUCLEOTIDE SEQUENCE</scope>
    <source>
        <strain evidence="3">GN22-4</strain>
    </source>
</reference>
<sequence>MPKLSILIPAYNAEKYISNCLDSILSQSYKDLEIIVVDDNSSDETFNILQKYEKEHSVLKIIHNSTNRGVVNVRNDLLKKCNGEYIMFCDADDFMEQNATTLAINNMENQSVDLVVFNYKMRKKGFTIKSREKFMNQRKYEKIDLILSHVNHLKTLYWGVLWNKCYKKSIITEHKLCFQEGIEDVMFNIQYMSRINSAYILNDYLYNYNQTNISLTRKSNQVLNTPSQNFEDSCNKWLEYKKVYNILLSEYINDNFNIEDYAFKYLYNTYLNINNSYKSESFAEYVNKDQEYKNVIKYLGYKVNIIKFNFIFLNLWKMCKKLVRRNISFVMSRALKKHNI</sequence>
<comment type="caution">
    <text evidence="3">The sequence shown here is derived from an EMBL/GenBank/DDBJ whole genome shotgun (WGS) entry which is preliminary data.</text>
</comment>
<gene>
    <name evidence="3" type="ORF">JF537_04460</name>
</gene>
<dbReference type="RefSeq" id="WP_206782218.1">
    <property type="nucleotide sequence ID" value="NZ_JAEMWV010000002.1"/>
</dbReference>
<dbReference type="PANTHER" id="PTHR22916">
    <property type="entry name" value="GLYCOSYLTRANSFERASE"/>
    <property type="match status" value="1"/>
</dbReference>
<dbReference type="GO" id="GO:0016758">
    <property type="term" value="F:hexosyltransferase activity"/>
    <property type="evidence" value="ECO:0007669"/>
    <property type="project" value="UniProtKB-ARBA"/>
</dbReference>
<evidence type="ECO:0000259" key="2">
    <source>
        <dbReference type="Pfam" id="PF00535"/>
    </source>
</evidence>
<dbReference type="PANTHER" id="PTHR22916:SF3">
    <property type="entry name" value="UDP-GLCNAC:BETAGAL BETA-1,3-N-ACETYLGLUCOSAMINYLTRANSFERASE-LIKE PROTEIN 1"/>
    <property type="match status" value="1"/>
</dbReference>
<evidence type="ECO:0000313" key="4">
    <source>
        <dbReference type="Proteomes" id="UP000664578"/>
    </source>
</evidence>
<evidence type="ECO:0000313" key="3">
    <source>
        <dbReference type="EMBL" id="MBN8250831.1"/>
    </source>
</evidence>
<dbReference type="Pfam" id="PF00535">
    <property type="entry name" value="Glycos_transf_2"/>
    <property type="match status" value="1"/>
</dbReference>
<accession>A0A8I1MEC8</accession>
<dbReference type="Proteomes" id="UP000664578">
    <property type="component" value="Unassembled WGS sequence"/>
</dbReference>
<dbReference type="EMBL" id="JAEMWV010000002">
    <property type="protein sequence ID" value="MBN8250831.1"/>
    <property type="molecule type" value="Genomic_DNA"/>
</dbReference>
<dbReference type="AlphaFoldDB" id="A0A8I1MEC8"/>
<name>A0A8I1MEC8_9BACI</name>
<keyword evidence="3" id="KW-0808">Transferase</keyword>